<keyword evidence="2" id="KW-1185">Reference proteome</keyword>
<gene>
    <name evidence="1" type="ORF">OJ962_10645</name>
</gene>
<organism evidence="1 2">
    <name type="scientific">Solirubrobacter deserti</name>
    <dbReference type="NCBI Taxonomy" id="2282478"/>
    <lineage>
        <taxon>Bacteria</taxon>
        <taxon>Bacillati</taxon>
        <taxon>Actinomycetota</taxon>
        <taxon>Thermoleophilia</taxon>
        <taxon>Solirubrobacterales</taxon>
        <taxon>Solirubrobacteraceae</taxon>
        <taxon>Solirubrobacter</taxon>
    </lineage>
</organism>
<protein>
    <recommendedName>
        <fullName evidence="3">Thioredoxin family protein</fullName>
    </recommendedName>
</protein>
<sequence>MLEGLGVRVVEREIVSEQDAERAGFVGSPTLRVDGEDLFPTDEPPGLTCRIYRLADGRISPTPDPDALRTALAERRHGRA</sequence>
<comment type="caution">
    <text evidence="1">The sequence shown here is derived from an EMBL/GenBank/DDBJ whole genome shotgun (WGS) entry which is preliminary data.</text>
</comment>
<evidence type="ECO:0008006" key="3">
    <source>
        <dbReference type="Google" id="ProtNLM"/>
    </source>
</evidence>
<evidence type="ECO:0000313" key="1">
    <source>
        <dbReference type="EMBL" id="MDA0137960.1"/>
    </source>
</evidence>
<dbReference type="Proteomes" id="UP001147700">
    <property type="component" value="Unassembled WGS sequence"/>
</dbReference>
<name>A0ABT4RHI9_9ACTN</name>
<dbReference type="RefSeq" id="WP_270006324.1">
    <property type="nucleotide sequence ID" value="NZ_JAPCID010000012.1"/>
</dbReference>
<evidence type="ECO:0000313" key="2">
    <source>
        <dbReference type="Proteomes" id="UP001147700"/>
    </source>
</evidence>
<accession>A0ABT4RHI9</accession>
<proteinExistence type="predicted"/>
<dbReference type="EMBL" id="JAPCID010000012">
    <property type="protein sequence ID" value="MDA0137960.1"/>
    <property type="molecule type" value="Genomic_DNA"/>
</dbReference>
<reference evidence="1" key="1">
    <citation type="submission" date="2022-10" db="EMBL/GenBank/DDBJ databases">
        <title>The WGS of Solirubrobacter sp. CPCC 204708.</title>
        <authorList>
            <person name="Jiang Z."/>
        </authorList>
    </citation>
    <scope>NUCLEOTIDE SEQUENCE</scope>
    <source>
        <strain evidence="1">CPCC 204708</strain>
    </source>
</reference>